<dbReference type="Gene3D" id="1.20.1050.10">
    <property type="match status" value="1"/>
</dbReference>
<dbReference type="InterPro" id="IPR040079">
    <property type="entry name" value="Glutathione_S-Trfase"/>
</dbReference>
<dbReference type="InterPro" id="IPR036282">
    <property type="entry name" value="Glutathione-S-Trfase_C_sf"/>
</dbReference>
<comment type="similarity">
    <text evidence="2">Belongs to the GST superfamily.</text>
</comment>
<comment type="caution">
    <text evidence="5">The sequence shown here is derived from an EMBL/GenBank/DDBJ whole genome shotgun (WGS) entry which is preliminary data.</text>
</comment>
<name>A0A512N308_9HYPH</name>
<dbReference type="RefSeq" id="WP_147145950.1">
    <property type="nucleotide sequence ID" value="NZ_BKAJ01000008.1"/>
</dbReference>
<accession>A0A512N308</accession>
<feature type="domain" description="GST C-terminal" evidence="4">
    <location>
        <begin position="84"/>
        <end position="224"/>
    </location>
</feature>
<dbReference type="GO" id="GO:0006749">
    <property type="term" value="P:glutathione metabolic process"/>
    <property type="evidence" value="ECO:0007669"/>
    <property type="project" value="TreeGrafter"/>
</dbReference>
<dbReference type="AlphaFoldDB" id="A0A512N308"/>
<dbReference type="OrthoDB" id="509852at2"/>
<dbReference type="Gene3D" id="3.40.30.10">
    <property type="entry name" value="Glutaredoxin"/>
    <property type="match status" value="1"/>
</dbReference>
<comment type="subunit">
    <text evidence="1">Homodimer.</text>
</comment>
<sequence length="225" mass="25854">MKLYMHPVSTTSRPVMQFIADNDIKCDMEVVDILKGAHYEPAYSKINPNHLIPMLEDGDFRLTESAAILRYLAEKIDSPTFPKDLKQRARVNEVMDWFNSNFYRDWGYGLIYPQLFPHLKREDAKVQEAVVAYGKEKSKIWLQILNDHFIGPNHKYLVGDQLTVADYFGAAITTAGELVHCDFSAYPNIKRWLDTFKAGPNYAKVYETFNGFCASTKGQPWQAIT</sequence>
<dbReference type="InterPro" id="IPR004045">
    <property type="entry name" value="Glutathione_S-Trfase_N"/>
</dbReference>
<organism evidence="5 6">
    <name type="scientific">Reyranella soli</name>
    <dbReference type="NCBI Taxonomy" id="1230389"/>
    <lineage>
        <taxon>Bacteria</taxon>
        <taxon>Pseudomonadati</taxon>
        <taxon>Pseudomonadota</taxon>
        <taxon>Alphaproteobacteria</taxon>
        <taxon>Hyphomicrobiales</taxon>
        <taxon>Reyranellaceae</taxon>
        <taxon>Reyranella</taxon>
    </lineage>
</organism>
<gene>
    <name evidence="5" type="ORF">RSO01_05360</name>
</gene>
<dbReference type="Proteomes" id="UP000321058">
    <property type="component" value="Unassembled WGS sequence"/>
</dbReference>
<dbReference type="PROSITE" id="PS50404">
    <property type="entry name" value="GST_NTER"/>
    <property type="match status" value="1"/>
</dbReference>
<dbReference type="SFLD" id="SFLDS00019">
    <property type="entry name" value="Glutathione_Transferase_(cytos"/>
    <property type="match status" value="1"/>
</dbReference>
<proteinExistence type="inferred from homology"/>
<evidence type="ECO:0000313" key="5">
    <source>
        <dbReference type="EMBL" id="GEP53370.1"/>
    </source>
</evidence>
<dbReference type="PANTHER" id="PTHR43969:SF9">
    <property type="entry name" value="GLUTATHIONE S TRANSFERASE D10, ISOFORM A-RELATED"/>
    <property type="match status" value="1"/>
</dbReference>
<reference evidence="5 6" key="1">
    <citation type="submission" date="2019-07" db="EMBL/GenBank/DDBJ databases">
        <title>Whole genome shotgun sequence of Reyranella soli NBRC 108950.</title>
        <authorList>
            <person name="Hosoyama A."/>
            <person name="Uohara A."/>
            <person name="Ohji S."/>
            <person name="Ichikawa N."/>
        </authorList>
    </citation>
    <scope>NUCLEOTIDE SEQUENCE [LARGE SCALE GENOMIC DNA]</scope>
    <source>
        <strain evidence="5 6">NBRC 108950</strain>
    </source>
</reference>
<evidence type="ECO:0000259" key="4">
    <source>
        <dbReference type="PROSITE" id="PS50405"/>
    </source>
</evidence>
<evidence type="ECO:0000313" key="6">
    <source>
        <dbReference type="Proteomes" id="UP000321058"/>
    </source>
</evidence>
<keyword evidence="6" id="KW-1185">Reference proteome</keyword>
<keyword evidence="5" id="KW-0808">Transferase</keyword>
<dbReference type="GO" id="GO:0004364">
    <property type="term" value="F:glutathione transferase activity"/>
    <property type="evidence" value="ECO:0007669"/>
    <property type="project" value="TreeGrafter"/>
</dbReference>
<dbReference type="Pfam" id="PF00043">
    <property type="entry name" value="GST_C"/>
    <property type="match status" value="1"/>
</dbReference>
<evidence type="ECO:0000256" key="1">
    <source>
        <dbReference type="ARBA" id="ARBA00011738"/>
    </source>
</evidence>
<dbReference type="EMBL" id="BKAJ01000008">
    <property type="protein sequence ID" value="GEP53370.1"/>
    <property type="molecule type" value="Genomic_DNA"/>
</dbReference>
<dbReference type="InterPro" id="IPR010987">
    <property type="entry name" value="Glutathione-S-Trfase_C-like"/>
</dbReference>
<dbReference type="PANTHER" id="PTHR43969">
    <property type="entry name" value="GLUTATHIONE S TRANSFERASE D10, ISOFORM A-RELATED"/>
    <property type="match status" value="1"/>
</dbReference>
<dbReference type="Pfam" id="PF02798">
    <property type="entry name" value="GST_N"/>
    <property type="match status" value="1"/>
</dbReference>
<dbReference type="SFLD" id="SFLDG00358">
    <property type="entry name" value="Main_(cytGST)"/>
    <property type="match status" value="1"/>
</dbReference>
<dbReference type="SUPFAM" id="SSF52833">
    <property type="entry name" value="Thioredoxin-like"/>
    <property type="match status" value="1"/>
</dbReference>
<feature type="domain" description="GST N-terminal" evidence="3">
    <location>
        <begin position="1"/>
        <end position="80"/>
    </location>
</feature>
<dbReference type="PROSITE" id="PS50405">
    <property type="entry name" value="GST_CTER"/>
    <property type="match status" value="1"/>
</dbReference>
<evidence type="ECO:0000256" key="2">
    <source>
        <dbReference type="RuleBase" id="RU003494"/>
    </source>
</evidence>
<dbReference type="SUPFAM" id="SSF47616">
    <property type="entry name" value="GST C-terminal domain-like"/>
    <property type="match status" value="1"/>
</dbReference>
<dbReference type="InterPro" id="IPR036249">
    <property type="entry name" value="Thioredoxin-like_sf"/>
</dbReference>
<evidence type="ECO:0000259" key="3">
    <source>
        <dbReference type="PROSITE" id="PS50404"/>
    </source>
</evidence>
<dbReference type="InterPro" id="IPR004046">
    <property type="entry name" value="GST_C"/>
</dbReference>
<protein>
    <submittedName>
        <fullName evidence="5">Glutathione S-transferase</fullName>
    </submittedName>
</protein>